<dbReference type="OMA" id="VMYEYSA"/>
<protein>
    <submittedName>
        <fullName evidence="6">SH3 domain-containing protein</fullName>
    </submittedName>
</protein>
<feature type="domain" description="CS" evidence="5">
    <location>
        <begin position="1"/>
        <end position="87"/>
    </location>
</feature>
<proteinExistence type="predicted"/>
<dbReference type="GeneID" id="31359073"/>
<dbReference type="Gene3D" id="2.60.40.790">
    <property type="match status" value="1"/>
</dbReference>
<dbReference type="InterPro" id="IPR008978">
    <property type="entry name" value="HSP20-like_chaperone"/>
</dbReference>
<dbReference type="EMBL" id="ADBJ01000015">
    <property type="protein sequence ID" value="EFA83439.1"/>
    <property type="molecule type" value="Genomic_DNA"/>
</dbReference>
<evidence type="ECO:0000259" key="5">
    <source>
        <dbReference type="PROSITE" id="PS51203"/>
    </source>
</evidence>
<feature type="compositionally biased region" description="Polar residues" evidence="3">
    <location>
        <begin position="177"/>
        <end position="186"/>
    </location>
</feature>
<dbReference type="InterPro" id="IPR036028">
    <property type="entry name" value="SH3-like_dom_sf"/>
</dbReference>
<evidence type="ECO:0000313" key="6">
    <source>
        <dbReference type="EMBL" id="EFA83439.1"/>
    </source>
</evidence>
<dbReference type="SUPFAM" id="SSF50044">
    <property type="entry name" value="SH3-domain"/>
    <property type="match status" value="1"/>
</dbReference>
<dbReference type="InterPro" id="IPR007052">
    <property type="entry name" value="CS_dom"/>
</dbReference>
<evidence type="ECO:0000256" key="1">
    <source>
        <dbReference type="ARBA" id="ARBA00022443"/>
    </source>
</evidence>
<dbReference type="Pfam" id="PF04969">
    <property type="entry name" value="CS"/>
    <property type="match status" value="1"/>
</dbReference>
<feature type="region of interest" description="Disordered" evidence="3">
    <location>
        <begin position="162"/>
        <end position="186"/>
    </location>
</feature>
<dbReference type="PROSITE" id="PS50002">
    <property type="entry name" value="SH3"/>
    <property type="match status" value="1"/>
</dbReference>
<keyword evidence="7" id="KW-1185">Reference proteome</keyword>
<dbReference type="InterPro" id="IPR001452">
    <property type="entry name" value="SH3_domain"/>
</dbReference>
<dbReference type="PROSITE" id="PS51203">
    <property type="entry name" value="CS"/>
    <property type="match status" value="1"/>
</dbReference>
<gene>
    <name evidence="6" type="ORF">PPL_03586</name>
</gene>
<dbReference type="Proteomes" id="UP000001396">
    <property type="component" value="Unassembled WGS sequence"/>
</dbReference>
<keyword evidence="1 2" id="KW-0728">SH3 domain</keyword>
<name>D3B574_HETP5</name>
<evidence type="ECO:0000256" key="3">
    <source>
        <dbReference type="SAM" id="MobiDB-lite"/>
    </source>
</evidence>
<dbReference type="Pfam" id="PF07653">
    <property type="entry name" value="SH3_2"/>
    <property type="match status" value="1"/>
</dbReference>
<feature type="domain" description="SH3" evidence="4">
    <location>
        <begin position="93"/>
        <end position="157"/>
    </location>
</feature>
<accession>D3B574</accession>
<dbReference type="RefSeq" id="XP_020435556.1">
    <property type="nucleotide sequence ID" value="XM_020574514.1"/>
</dbReference>
<dbReference type="InParanoid" id="D3B574"/>
<evidence type="ECO:0000259" key="4">
    <source>
        <dbReference type="PROSITE" id="PS50002"/>
    </source>
</evidence>
<dbReference type="SMART" id="SM00326">
    <property type="entry name" value="SH3"/>
    <property type="match status" value="1"/>
</dbReference>
<evidence type="ECO:0000313" key="7">
    <source>
        <dbReference type="Proteomes" id="UP000001396"/>
    </source>
</evidence>
<dbReference type="SUPFAM" id="SSF49764">
    <property type="entry name" value="HSP20-like chaperones"/>
    <property type="match status" value="1"/>
</dbReference>
<dbReference type="Gene3D" id="2.30.30.40">
    <property type="entry name" value="SH3 Domains"/>
    <property type="match status" value="1"/>
</dbReference>
<dbReference type="STRING" id="670386.D3B574"/>
<evidence type="ECO:0000256" key="2">
    <source>
        <dbReference type="PROSITE-ProRule" id="PRU00192"/>
    </source>
</evidence>
<comment type="caution">
    <text evidence="6">The sequence shown here is derived from an EMBL/GenBank/DDBJ whole genome shotgun (WGS) entry which is preliminary data.</text>
</comment>
<organism evidence="6 7">
    <name type="scientific">Heterostelium pallidum (strain ATCC 26659 / Pp 5 / PN500)</name>
    <name type="common">Cellular slime mold</name>
    <name type="synonym">Polysphondylium pallidum</name>
    <dbReference type="NCBI Taxonomy" id="670386"/>
    <lineage>
        <taxon>Eukaryota</taxon>
        <taxon>Amoebozoa</taxon>
        <taxon>Evosea</taxon>
        <taxon>Eumycetozoa</taxon>
        <taxon>Dictyostelia</taxon>
        <taxon>Acytosteliales</taxon>
        <taxon>Acytosteliaceae</taxon>
        <taxon>Heterostelium</taxon>
    </lineage>
</organism>
<reference evidence="6 7" key="1">
    <citation type="journal article" date="2011" name="Genome Res.">
        <title>Phylogeny-wide analysis of social amoeba genomes highlights ancient origins for complex intercellular communication.</title>
        <authorList>
            <person name="Heidel A.J."/>
            <person name="Lawal H.M."/>
            <person name="Felder M."/>
            <person name="Schilde C."/>
            <person name="Helps N.R."/>
            <person name="Tunggal B."/>
            <person name="Rivero F."/>
            <person name="John U."/>
            <person name="Schleicher M."/>
            <person name="Eichinger L."/>
            <person name="Platzer M."/>
            <person name="Noegel A.A."/>
            <person name="Schaap P."/>
            <person name="Gloeckner G."/>
        </authorList>
    </citation>
    <scope>NUCLEOTIDE SEQUENCE [LARGE SCALE GENOMIC DNA]</scope>
    <source>
        <strain evidence="7">ATCC 26659 / Pp 5 / PN500</strain>
    </source>
</reference>
<sequence length="186" mass="20502">MLYTWHQSNNTVVITFSTPARISREDVIAELSDGVNFQAGVDGYVLHIDGVLSAACKSTVKVNLKEDANQAILTLDKQSPGKWSALLSEIAETAVPRARVLFDYVGSGASEEEGELAPLYANELLQVVAKDESGWWEGIKLQMSGVFPSNFVDDFEHDYQEQEDVEASSELTKFEESQQPINTGKI</sequence>
<dbReference type="AlphaFoldDB" id="D3B574"/>